<reference evidence="2 3" key="1">
    <citation type="journal article" date="2019" name="Sci. Rep.">
        <title>Orb-weaving spider Araneus ventricosus genome elucidates the spidroin gene catalogue.</title>
        <authorList>
            <person name="Kono N."/>
            <person name="Nakamura H."/>
            <person name="Ohtoshi R."/>
            <person name="Moran D.A.P."/>
            <person name="Shinohara A."/>
            <person name="Yoshida Y."/>
            <person name="Fujiwara M."/>
            <person name="Mori M."/>
            <person name="Tomita M."/>
            <person name="Arakawa K."/>
        </authorList>
    </citation>
    <scope>NUCLEOTIDE SEQUENCE [LARGE SCALE GENOMIC DNA]</scope>
</reference>
<evidence type="ECO:0000256" key="1">
    <source>
        <dbReference type="SAM" id="MobiDB-lite"/>
    </source>
</evidence>
<proteinExistence type="predicted"/>
<organism evidence="2 3">
    <name type="scientific">Araneus ventricosus</name>
    <name type="common">Orbweaver spider</name>
    <name type="synonym">Epeira ventricosa</name>
    <dbReference type="NCBI Taxonomy" id="182803"/>
    <lineage>
        <taxon>Eukaryota</taxon>
        <taxon>Metazoa</taxon>
        <taxon>Ecdysozoa</taxon>
        <taxon>Arthropoda</taxon>
        <taxon>Chelicerata</taxon>
        <taxon>Arachnida</taxon>
        <taxon>Araneae</taxon>
        <taxon>Araneomorphae</taxon>
        <taxon>Entelegynae</taxon>
        <taxon>Araneoidea</taxon>
        <taxon>Araneidae</taxon>
        <taxon>Araneus</taxon>
    </lineage>
</organism>
<comment type="caution">
    <text evidence="2">The sequence shown here is derived from an EMBL/GenBank/DDBJ whole genome shotgun (WGS) entry which is preliminary data.</text>
</comment>
<evidence type="ECO:0000313" key="3">
    <source>
        <dbReference type="Proteomes" id="UP000499080"/>
    </source>
</evidence>
<name>A0A4Y2MDQ5_ARAVE</name>
<dbReference type="AlphaFoldDB" id="A0A4Y2MDQ5"/>
<evidence type="ECO:0000313" key="2">
    <source>
        <dbReference type="EMBL" id="GBN24733.1"/>
    </source>
</evidence>
<protein>
    <submittedName>
        <fullName evidence="2">Uncharacterized protein</fullName>
    </submittedName>
</protein>
<keyword evidence="3" id="KW-1185">Reference proteome</keyword>
<feature type="region of interest" description="Disordered" evidence="1">
    <location>
        <begin position="64"/>
        <end position="99"/>
    </location>
</feature>
<dbReference type="OrthoDB" id="6434386at2759"/>
<accession>A0A4Y2MDQ5</accession>
<gene>
    <name evidence="2" type="ORF">AVEN_38846_1</name>
</gene>
<sequence>MAIRSFNPNVATARQAMERAHPLTEEYRIAKKEYEEMWGYRSVYFEKLKKMGKCPIPNCNKHITIEEGNDTDENSRTDEEMLSSDEEPARASTPSATTGKMEAEFQLVPPQKAAKRSSPVKITPPVSVTNRFQKLEEIPVPKETKEHPATINLKPRENYNTLLKEITEKFLGTVNKFLYGYINIQALSDENRLKIVQLLTEKEEFILLETTKDRPIKVVLKGLQAGTNTAEIVDDLSNKSFTINRISPMKNYKLQKPLDMFLMEEERQIPKHL</sequence>
<dbReference type="EMBL" id="BGPR01007160">
    <property type="protein sequence ID" value="GBN24733.1"/>
    <property type="molecule type" value="Genomic_DNA"/>
</dbReference>
<dbReference type="Proteomes" id="UP000499080">
    <property type="component" value="Unassembled WGS sequence"/>
</dbReference>